<dbReference type="Proteomes" id="UP000008630">
    <property type="component" value="Chromosome"/>
</dbReference>
<evidence type="ECO:0000313" key="2">
    <source>
        <dbReference type="Proteomes" id="UP000008630"/>
    </source>
</evidence>
<reference key="1">
    <citation type="submission" date="2010-11" db="EMBL/GenBank/DDBJ databases">
        <title>The complete genome of Bacteroides helcogenes P 36-108.</title>
        <authorList>
            <consortium name="US DOE Joint Genome Institute (JGI-PGF)"/>
            <person name="Lucas S."/>
            <person name="Copeland A."/>
            <person name="Lapidus A."/>
            <person name="Bruce D."/>
            <person name="Goodwin L."/>
            <person name="Pitluck S."/>
            <person name="Kyrpides N."/>
            <person name="Mavromatis K."/>
            <person name="Ivanova N."/>
            <person name="Zeytun A."/>
            <person name="Brettin T."/>
            <person name="Detter J.C."/>
            <person name="Tapia R."/>
            <person name="Han C."/>
            <person name="Land M."/>
            <person name="Hauser L."/>
            <person name="Markowitz V."/>
            <person name="Cheng J.-F."/>
            <person name="Hugenholtz P."/>
            <person name="Woyke T."/>
            <person name="Wu D."/>
            <person name="Gronow S."/>
            <person name="Wellnitz S."/>
            <person name="Brambilla E."/>
            <person name="Klenk H.-P."/>
            <person name="Eisen J.A."/>
        </authorList>
    </citation>
    <scope>NUCLEOTIDE SEQUENCE</scope>
    <source>
        <strain>P 36-108</strain>
    </source>
</reference>
<keyword evidence="2" id="KW-1185">Reference proteome</keyword>
<dbReference type="HOGENOM" id="CLU_3402185_0_0_10"/>
<protein>
    <submittedName>
        <fullName evidence="1">Uncharacterized protein</fullName>
    </submittedName>
</protein>
<sequence>MAVSKENLQKKTLIPNNLSKNIVIFVIMNF</sequence>
<dbReference type="AlphaFoldDB" id="E6SNR1"/>
<evidence type="ECO:0000313" key="1">
    <source>
        <dbReference type="EMBL" id="ADV44794.1"/>
    </source>
</evidence>
<gene>
    <name evidence="1" type="ordered locus">Bache_2858</name>
</gene>
<organism evidence="1 2">
    <name type="scientific">Bacteroides helcogenes (strain ATCC 35417 / DSM 20613 / JCM 6297 / CCUG 15421 / P 36-108)</name>
    <dbReference type="NCBI Taxonomy" id="693979"/>
    <lineage>
        <taxon>Bacteria</taxon>
        <taxon>Pseudomonadati</taxon>
        <taxon>Bacteroidota</taxon>
        <taxon>Bacteroidia</taxon>
        <taxon>Bacteroidales</taxon>
        <taxon>Bacteroidaceae</taxon>
        <taxon>Bacteroides</taxon>
    </lineage>
</organism>
<reference evidence="1 2" key="2">
    <citation type="journal article" date="2011" name="Stand. Genomic Sci.">
        <title>Complete genome sequence of Bacteroides helcogenes type strain (P 36-108).</title>
        <authorList>
            <person name="Pati A."/>
            <person name="Gronow S."/>
            <person name="Zeytun A."/>
            <person name="Lapidus A."/>
            <person name="Nolan M."/>
            <person name="Hammon N."/>
            <person name="Deshpande S."/>
            <person name="Cheng J.F."/>
            <person name="Tapia R."/>
            <person name="Han C."/>
            <person name="Goodwin L."/>
            <person name="Pitluck S."/>
            <person name="Liolios K."/>
            <person name="Pagani I."/>
            <person name="Ivanova N."/>
            <person name="Mavromatis K."/>
            <person name="Chen A."/>
            <person name="Palaniappan K."/>
            <person name="Land M."/>
            <person name="Hauser L."/>
            <person name="Chang Y.J."/>
            <person name="Jeffries C.D."/>
            <person name="Detter J.C."/>
            <person name="Brambilla E."/>
            <person name="Rohde M."/>
            <person name="Goker M."/>
            <person name="Woyke T."/>
            <person name="Bristow J."/>
            <person name="Eisen J.A."/>
            <person name="Markowitz V."/>
            <person name="Hugenholtz P."/>
            <person name="Kyrpides N.C."/>
            <person name="Klenk H.P."/>
            <person name="Lucas S."/>
        </authorList>
    </citation>
    <scope>NUCLEOTIDE SEQUENCE [LARGE SCALE GENOMIC DNA]</scope>
    <source>
        <strain evidence="2">ATCC 35417 / DSM 20613 / JCM 6297 / CCUG 15421 / P 36-108</strain>
    </source>
</reference>
<dbReference type="KEGG" id="bhl:Bache_2858"/>
<accession>E6SNR1</accession>
<name>E6SNR1_BACT6</name>
<proteinExistence type="predicted"/>
<dbReference type="EMBL" id="CP002352">
    <property type="protein sequence ID" value="ADV44794.1"/>
    <property type="molecule type" value="Genomic_DNA"/>
</dbReference>